<dbReference type="AlphaFoldDB" id="A0A915A5R3"/>
<evidence type="ECO:0000313" key="1">
    <source>
        <dbReference type="Proteomes" id="UP000887569"/>
    </source>
</evidence>
<proteinExistence type="predicted"/>
<evidence type="ECO:0000313" key="2">
    <source>
        <dbReference type="WBParaSite" id="PgR001X_g270_t01"/>
    </source>
</evidence>
<sequence>MYLGFFIVRYMTQQPYCSTFTDCFYRIFDERCFRCNIFQYRTFRKGTLQEVRVNERNLVKLTGYEDSLMKKVLLEHLNNALNNACKNFDR</sequence>
<reference evidence="2" key="1">
    <citation type="submission" date="2022-11" db="UniProtKB">
        <authorList>
            <consortium name="WormBaseParasite"/>
        </authorList>
    </citation>
    <scope>IDENTIFICATION</scope>
</reference>
<name>A0A915A5R3_PARUN</name>
<protein>
    <submittedName>
        <fullName evidence="2">Uncharacterized protein</fullName>
    </submittedName>
</protein>
<keyword evidence="1" id="KW-1185">Reference proteome</keyword>
<organism evidence="1 2">
    <name type="scientific">Parascaris univalens</name>
    <name type="common">Nematode worm</name>
    <dbReference type="NCBI Taxonomy" id="6257"/>
    <lineage>
        <taxon>Eukaryota</taxon>
        <taxon>Metazoa</taxon>
        <taxon>Ecdysozoa</taxon>
        <taxon>Nematoda</taxon>
        <taxon>Chromadorea</taxon>
        <taxon>Rhabditida</taxon>
        <taxon>Spirurina</taxon>
        <taxon>Ascaridomorpha</taxon>
        <taxon>Ascaridoidea</taxon>
        <taxon>Ascarididae</taxon>
        <taxon>Parascaris</taxon>
    </lineage>
</organism>
<accession>A0A915A5R3</accession>
<dbReference type="WBParaSite" id="PgR001X_g270_t01">
    <property type="protein sequence ID" value="PgR001X_g270_t01"/>
    <property type="gene ID" value="PgR001X_g270"/>
</dbReference>
<dbReference type="Proteomes" id="UP000887569">
    <property type="component" value="Unplaced"/>
</dbReference>